<evidence type="ECO:0000313" key="4">
    <source>
        <dbReference type="Proteomes" id="UP000000925"/>
    </source>
</evidence>
<dbReference type="PANTHER" id="PTHR28008:SF1">
    <property type="entry name" value="DOMAIN PROTEIN, PUTATIVE (AFU_ORTHOLOGUE AFUA_3G10980)-RELATED"/>
    <property type="match status" value="1"/>
</dbReference>
<dbReference type="Proteomes" id="UP000000925">
    <property type="component" value="Chromosome"/>
</dbReference>
<dbReference type="EMBL" id="CP001998">
    <property type="protein sequence ID" value="ADE55186.1"/>
    <property type="molecule type" value="Genomic_DNA"/>
</dbReference>
<keyword evidence="1" id="KW-0812">Transmembrane</keyword>
<gene>
    <name evidence="3" type="ordered locus">Caka_2168</name>
</gene>
<dbReference type="InterPro" id="IPR006976">
    <property type="entry name" value="VanZ-like"/>
</dbReference>
<keyword evidence="1" id="KW-1133">Transmembrane helix</keyword>
<dbReference type="HOGENOM" id="CLU_096028_5_0_0"/>
<dbReference type="AlphaFoldDB" id="D5EM26"/>
<feature type="transmembrane region" description="Helical" evidence="1">
    <location>
        <begin position="26"/>
        <end position="43"/>
    </location>
</feature>
<dbReference type="PANTHER" id="PTHR28008">
    <property type="entry name" value="DOMAIN PROTEIN, PUTATIVE (AFU_ORTHOLOGUE AFUA_3G10980)-RELATED"/>
    <property type="match status" value="1"/>
</dbReference>
<dbReference type="eggNOG" id="COG5652">
    <property type="taxonomic scope" value="Bacteria"/>
</dbReference>
<sequence length="120" mass="13399">MLAIFAASSASQLATPDLSFALTPDKIAHFLVFGLLATSIIRIPAFRNPTWRGALTAILITSGYGAFDEFHQSMTPGRAVELYDWLADTAGALVAVLAYRHWKRYQKCLEYTPFCQRKQQ</sequence>
<evidence type="ECO:0000256" key="1">
    <source>
        <dbReference type="SAM" id="Phobius"/>
    </source>
</evidence>
<keyword evidence="4" id="KW-1185">Reference proteome</keyword>
<dbReference type="Pfam" id="PF04892">
    <property type="entry name" value="VanZ"/>
    <property type="match status" value="1"/>
</dbReference>
<dbReference type="KEGG" id="caa:Caka_2168"/>
<protein>
    <submittedName>
        <fullName evidence="3">VanZ family protein</fullName>
    </submittedName>
</protein>
<evidence type="ECO:0000259" key="2">
    <source>
        <dbReference type="Pfam" id="PF04892"/>
    </source>
</evidence>
<accession>D5EM26</accession>
<reference evidence="3 4" key="1">
    <citation type="journal article" date="2010" name="Stand. Genomic Sci.">
        <title>Complete genome sequence of Coraliomargarita akajimensis type strain (04OKA010-24).</title>
        <authorList>
            <person name="Mavromatis K."/>
            <person name="Abt B."/>
            <person name="Brambilla E."/>
            <person name="Lapidus A."/>
            <person name="Copeland A."/>
            <person name="Deshpande S."/>
            <person name="Nolan M."/>
            <person name="Lucas S."/>
            <person name="Tice H."/>
            <person name="Cheng J.F."/>
            <person name="Han C."/>
            <person name="Detter J.C."/>
            <person name="Woyke T."/>
            <person name="Goodwin L."/>
            <person name="Pitluck S."/>
            <person name="Held B."/>
            <person name="Brettin T."/>
            <person name="Tapia R."/>
            <person name="Ivanova N."/>
            <person name="Mikhailova N."/>
            <person name="Pati A."/>
            <person name="Liolios K."/>
            <person name="Chen A."/>
            <person name="Palaniappan K."/>
            <person name="Land M."/>
            <person name="Hauser L."/>
            <person name="Chang Y.J."/>
            <person name="Jeffries C.D."/>
            <person name="Rohde M."/>
            <person name="Goker M."/>
            <person name="Bristow J."/>
            <person name="Eisen J.A."/>
            <person name="Markowitz V."/>
            <person name="Hugenholtz P."/>
            <person name="Klenk H.P."/>
            <person name="Kyrpides N.C."/>
        </authorList>
    </citation>
    <scope>NUCLEOTIDE SEQUENCE [LARGE SCALE GENOMIC DNA]</scope>
    <source>
        <strain evidence="4">DSM 45221 / IAM 15411 / JCM 23193 / KCTC 12865</strain>
    </source>
</reference>
<dbReference type="NCBIfam" id="NF037970">
    <property type="entry name" value="vanZ_1"/>
    <property type="match status" value="1"/>
</dbReference>
<keyword evidence="1" id="KW-0472">Membrane</keyword>
<name>D5EM26_CORAD</name>
<proteinExistence type="predicted"/>
<organism evidence="3 4">
    <name type="scientific">Coraliomargarita akajimensis (strain DSM 45221 / IAM 15411 / JCM 23193 / KCTC 12865 / 04OKA010-24)</name>
    <dbReference type="NCBI Taxonomy" id="583355"/>
    <lineage>
        <taxon>Bacteria</taxon>
        <taxon>Pseudomonadati</taxon>
        <taxon>Verrucomicrobiota</taxon>
        <taxon>Opitutia</taxon>
        <taxon>Puniceicoccales</taxon>
        <taxon>Coraliomargaritaceae</taxon>
        <taxon>Coraliomargarita</taxon>
    </lineage>
</organism>
<feature type="domain" description="VanZ-like" evidence="2">
    <location>
        <begin position="25"/>
        <end position="100"/>
    </location>
</feature>
<evidence type="ECO:0000313" key="3">
    <source>
        <dbReference type="EMBL" id="ADE55186.1"/>
    </source>
</evidence>